<evidence type="ECO:0000256" key="1">
    <source>
        <dbReference type="SAM" id="Phobius"/>
    </source>
</evidence>
<keyword evidence="1" id="KW-0472">Membrane</keyword>
<sequence length="273" mass="30909">MSEDKARNFLNQNVFLGLLFGFILLVASIVLFVYLMASERTFTANHEHIYWFAGIFSGTFGTLVAAVAAILFAKSLEQINESNKLLAASATASNRAVTENTKAFQLNEYRYAIKAITDQILQKNKSVKVWQPEGNDKNPLYNINIEVKTNFWDLFHGSLSALYPGIDIERVIVAQAGWADLFDKLDDEDKSDLISFGKLLARQRALIKEYIHLGGNPSIYLDDIENSEYSVKYLNKPCKFYNPPPFLDRLPHVFCSVYTASIDLVETIDRLTE</sequence>
<reference evidence="2 3" key="1">
    <citation type="journal article" date="2011" name="Front. Microbiol.">
        <title>Genomic signatures of strain selection and enhancement in Bacillus atrophaeus var. globigii, a historical biowarfare simulant.</title>
        <authorList>
            <person name="Gibbons H.S."/>
            <person name="Broomall S.M."/>
            <person name="McNew L.A."/>
            <person name="Daligault H."/>
            <person name="Chapman C."/>
            <person name="Bruce D."/>
            <person name="Karavis M."/>
            <person name="Krepps M."/>
            <person name="McGregor P.A."/>
            <person name="Hong C."/>
            <person name="Park K.H."/>
            <person name="Akmal A."/>
            <person name="Feldman A."/>
            <person name="Lin J.S."/>
            <person name="Chang W.E."/>
            <person name="Higgs B.W."/>
            <person name="Demirev P."/>
            <person name="Lindquist J."/>
            <person name="Liem A."/>
            <person name="Fochler E."/>
            <person name="Read T.D."/>
            <person name="Tapia R."/>
            <person name="Johnson S."/>
            <person name="Bishop-Lilly K.A."/>
            <person name="Detter C."/>
            <person name="Han C."/>
            <person name="Sozhamannan S."/>
            <person name="Rosenzweig C.N."/>
            <person name="Skowronski E.W."/>
        </authorList>
    </citation>
    <scope>NUCLEOTIDE SEQUENCE [LARGE SCALE GENOMIC DNA]</scope>
    <source>
        <strain evidence="2 3">GYP-17</strain>
    </source>
</reference>
<dbReference type="EMBL" id="PIPM01000002">
    <property type="protein sequence ID" value="RUO35711.1"/>
    <property type="molecule type" value="Genomic_DNA"/>
</dbReference>
<feature type="transmembrane region" description="Helical" evidence="1">
    <location>
        <begin position="49"/>
        <end position="73"/>
    </location>
</feature>
<keyword evidence="1" id="KW-0812">Transmembrane</keyword>
<dbReference type="AlphaFoldDB" id="A0A432WPM2"/>
<accession>A0A432WPM2</accession>
<evidence type="ECO:0000313" key="3">
    <source>
        <dbReference type="Proteomes" id="UP000288405"/>
    </source>
</evidence>
<dbReference type="Proteomes" id="UP000288405">
    <property type="component" value="Unassembled WGS sequence"/>
</dbReference>
<proteinExistence type="predicted"/>
<dbReference type="RefSeq" id="WP_126776088.1">
    <property type="nucleotide sequence ID" value="NZ_PIPM01000002.1"/>
</dbReference>
<organism evidence="2 3">
    <name type="scientific">Aliidiomarina sanyensis</name>
    <dbReference type="NCBI Taxonomy" id="1249555"/>
    <lineage>
        <taxon>Bacteria</taxon>
        <taxon>Pseudomonadati</taxon>
        <taxon>Pseudomonadota</taxon>
        <taxon>Gammaproteobacteria</taxon>
        <taxon>Alteromonadales</taxon>
        <taxon>Idiomarinaceae</taxon>
        <taxon>Aliidiomarina</taxon>
    </lineage>
</organism>
<keyword evidence="3" id="KW-1185">Reference proteome</keyword>
<gene>
    <name evidence="2" type="ORF">CWE11_02830</name>
</gene>
<feature type="transmembrane region" description="Helical" evidence="1">
    <location>
        <begin position="14"/>
        <end position="37"/>
    </location>
</feature>
<name>A0A432WPM2_9GAMM</name>
<comment type="caution">
    <text evidence="2">The sequence shown here is derived from an EMBL/GenBank/DDBJ whole genome shotgun (WGS) entry which is preliminary data.</text>
</comment>
<evidence type="ECO:0008006" key="4">
    <source>
        <dbReference type="Google" id="ProtNLM"/>
    </source>
</evidence>
<evidence type="ECO:0000313" key="2">
    <source>
        <dbReference type="EMBL" id="RUO35711.1"/>
    </source>
</evidence>
<protein>
    <recommendedName>
        <fullName evidence="4">Phage abortive infection protein</fullName>
    </recommendedName>
</protein>
<keyword evidence="1" id="KW-1133">Transmembrane helix</keyword>